<dbReference type="PANTHER" id="PTHR43394:SF1">
    <property type="entry name" value="ATP-BINDING CASSETTE SUB-FAMILY B MEMBER 10, MITOCHONDRIAL"/>
    <property type="match status" value="1"/>
</dbReference>
<dbReference type="SUPFAM" id="SSF90123">
    <property type="entry name" value="ABC transporter transmembrane region"/>
    <property type="match status" value="1"/>
</dbReference>
<dbReference type="Pfam" id="PF00664">
    <property type="entry name" value="ABC_membrane"/>
    <property type="match status" value="1"/>
</dbReference>
<dbReference type="VEuPathDB" id="PlasmoDB:PCYB_122330"/>
<dbReference type="Gene3D" id="3.40.50.300">
    <property type="entry name" value="P-loop containing nucleotide triphosphate hydrolases"/>
    <property type="match status" value="2"/>
</dbReference>
<dbReference type="eggNOG" id="KOG0058">
    <property type="taxonomic scope" value="Eukaryota"/>
</dbReference>
<dbReference type="PROSITE" id="PS00211">
    <property type="entry name" value="ABC_TRANSPORTER_1"/>
    <property type="match status" value="1"/>
</dbReference>
<feature type="domain" description="ABC transporter" evidence="9">
    <location>
        <begin position="481"/>
        <end position="834"/>
    </location>
</feature>
<dbReference type="KEGG" id="pcy:PCYB_122330"/>
<feature type="region of interest" description="Disordered" evidence="7">
    <location>
        <begin position="616"/>
        <end position="655"/>
    </location>
</feature>
<evidence type="ECO:0000259" key="10">
    <source>
        <dbReference type="PROSITE" id="PS50929"/>
    </source>
</evidence>
<organism evidence="11 12">
    <name type="scientific">Plasmodium cynomolgi (strain B)</name>
    <dbReference type="NCBI Taxonomy" id="1120755"/>
    <lineage>
        <taxon>Eukaryota</taxon>
        <taxon>Sar</taxon>
        <taxon>Alveolata</taxon>
        <taxon>Apicomplexa</taxon>
        <taxon>Aconoidasida</taxon>
        <taxon>Haemosporida</taxon>
        <taxon>Plasmodiidae</taxon>
        <taxon>Plasmodium</taxon>
        <taxon>Plasmodium (Plasmodium)</taxon>
    </lineage>
</organism>
<dbReference type="PhylomeDB" id="K6UE36"/>
<keyword evidence="4" id="KW-0067">ATP-binding</keyword>
<keyword evidence="5 8" id="KW-1133">Transmembrane helix</keyword>
<evidence type="ECO:0000259" key="9">
    <source>
        <dbReference type="PROSITE" id="PS50893"/>
    </source>
</evidence>
<dbReference type="InterPro" id="IPR011527">
    <property type="entry name" value="ABC1_TM_dom"/>
</dbReference>
<evidence type="ECO:0000256" key="4">
    <source>
        <dbReference type="ARBA" id="ARBA00022840"/>
    </source>
</evidence>
<keyword evidence="12" id="KW-1185">Reference proteome</keyword>
<comment type="subcellular location">
    <subcellularLocation>
        <location evidence="1">Membrane</location>
        <topology evidence="1">Multi-pass membrane protein</topology>
    </subcellularLocation>
</comment>
<dbReference type="OrthoDB" id="6500128at2759"/>
<dbReference type="SMART" id="SM00382">
    <property type="entry name" value="AAA"/>
    <property type="match status" value="1"/>
</dbReference>
<feature type="region of interest" description="Disordered" evidence="7">
    <location>
        <begin position="33"/>
        <end position="54"/>
    </location>
</feature>
<dbReference type="Pfam" id="PF00005">
    <property type="entry name" value="ABC_tran"/>
    <property type="match status" value="1"/>
</dbReference>
<keyword evidence="2 8" id="KW-0812">Transmembrane</keyword>
<evidence type="ECO:0000313" key="11">
    <source>
        <dbReference type="EMBL" id="GAB67666.1"/>
    </source>
</evidence>
<dbReference type="PANTHER" id="PTHR43394">
    <property type="entry name" value="ATP-DEPENDENT PERMEASE MDL1, MITOCHONDRIAL"/>
    <property type="match status" value="1"/>
</dbReference>
<accession>K6UE36</accession>
<dbReference type="InterPro" id="IPR003439">
    <property type="entry name" value="ABC_transporter-like_ATP-bd"/>
</dbReference>
<evidence type="ECO:0000256" key="6">
    <source>
        <dbReference type="ARBA" id="ARBA00023136"/>
    </source>
</evidence>
<dbReference type="GO" id="GO:0015421">
    <property type="term" value="F:ABC-type oligopeptide transporter activity"/>
    <property type="evidence" value="ECO:0007669"/>
    <property type="project" value="TreeGrafter"/>
</dbReference>
<dbReference type="InterPro" id="IPR003593">
    <property type="entry name" value="AAA+_ATPase"/>
</dbReference>
<keyword evidence="3" id="KW-0547">Nucleotide-binding</keyword>
<dbReference type="GO" id="GO:0090374">
    <property type="term" value="P:oligopeptide export from mitochondrion"/>
    <property type="evidence" value="ECO:0007669"/>
    <property type="project" value="TreeGrafter"/>
</dbReference>
<dbReference type="AlphaFoldDB" id="K6UE36"/>
<feature type="compositionally biased region" description="Low complexity" evidence="7">
    <location>
        <begin position="617"/>
        <end position="637"/>
    </location>
</feature>
<dbReference type="InterPro" id="IPR017871">
    <property type="entry name" value="ABC_transporter-like_CS"/>
</dbReference>
<dbReference type="PROSITE" id="PS50929">
    <property type="entry name" value="ABC_TM1F"/>
    <property type="match status" value="1"/>
</dbReference>
<dbReference type="InterPro" id="IPR027417">
    <property type="entry name" value="P-loop_NTPase"/>
</dbReference>
<protein>
    <submittedName>
        <fullName evidence="11">ABC transporter</fullName>
    </submittedName>
</protein>
<dbReference type="GeneID" id="14694036"/>
<dbReference type="EMBL" id="DF157104">
    <property type="protein sequence ID" value="GAB67666.1"/>
    <property type="molecule type" value="Genomic_DNA"/>
</dbReference>
<dbReference type="RefSeq" id="XP_004223613.1">
    <property type="nucleotide sequence ID" value="XM_004223565.1"/>
</dbReference>
<dbReference type="PROSITE" id="PS50893">
    <property type="entry name" value="ABC_TRANSPORTER_2"/>
    <property type="match status" value="1"/>
</dbReference>
<evidence type="ECO:0000256" key="2">
    <source>
        <dbReference type="ARBA" id="ARBA00022692"/>
    </source>
</evidence>
<evidence type="ECO:0000256" key="1">
    <source>
        <dbReference type="ARBA" id="ARBA00004141"/>
    </source>
</evidence>
<dbReference type="GO" id="GO:0005524">
    <property type="term" value="F:ATP binding"/>
    <property type="evidence" value="ECO:0007669"/>
    <property type="project" value="UniProtKB-KW"/>
</dbReference>
<evidence type="ECO:0000256" key="8">
    <source>
        <dbReference type="SAM" id="Phobius"/>
    </source>
</evidence>
<dbReference type="GO" id="GO:0005743">
    <property type="term" value="C:mitochondrial inner membrane"/>
    <property type="evidence" value="ECO:0007669"/>
    <property type="project" value="TreeGrafter"/>
</dbReference>
<dbReference type="Gene3D" id="1.20.1560.10">
    <property type="entry name" value="ABC transporter type 1, transmembrane domain"/>
    <property type="match status" value="1"/>
</dbReference>
<feature type="transmembrane region" description="Helical" evidence="8">
    <location>
        <begin position="278"/>
        <end position="298"/>
    </location>
</feature>
<proteinExistence type="predicted"/>
<feature type="domain" description="ABC transmembrane type-1" evidence="10">
    <location>
        <begin position="162"/>
        <end position="394"/>
    </location>
</feature>
<dbReference type="InterPro" id="IPR039421">
    <property type="entry name" value="Type_1_exporter"/>
</dbReference>
<keyword evidence="6 8" id="KW-0472">Membrane</keyword>
<reference evidence="11 12" key="1">
    <citation type="journal article" date="2012" name="Nat. Genet.">
        <title>Plasmodium cynomolgi genome sequences provide insight into Plasmodium vivax and the monkey malaria clade.</title>
        <authorList>
            <person name="Tachibana S."/>
            <person name="Sullivan S.A."/>
            <person name="Kawai S."/>
            <person name="Nakamura S."/>
            <person name="Kim H.R."/>
            <person name="Goto N."/>
            <person name="Arisue N."/>
            <person name="Palacpac N.M.Q."/>
            <person name="Honma H."/>
            <person name="Yagi M."/>
            <person name="Tougan T."/>
            <person name="Katakai Y."/>
            <person name="Kaneko O."/>
            <person name="Mita T."/>
            <person name="Kita K."/>
            <person name="Yasutomi Y."/>
            <person name="Sutton P.L."/>
            <person name="Shakhbatyan R."/>
            <person name="Horii T."/>
            <person name="Yasunaga T."/>
            <person name="Barnwell J.W."/>
            <person name="Escalante A.A."/>
            <person name="Carlton J.M."/>
            <person name="Tanabe K."/>
        </authorList>
    </citation>
    <scope>NUCLEOTIDE SEQUENCE [LARGE SCALE GENOMIC DNA]</scope>
    <source>
        <strain evidence="11 12">B</strain>
    </source>
</reference>
<dbReference type="SUPFAM" id="SSF52540">
    <property type="entry name" value="P-loop containing nucleoside triphosphate hydrolases"/>
    <property type="match status" value="1"/>
</dbReference>
<dbReference type="InterPro" id="IPR036640">
    <property type="entry name" value="ABC1_TM_sf"/>
</dbReference>
<evidence type="ECO:0000256" key="5">
    <source>
        <dbReference type="ARBA" id="ARBA00022989"/>
    </source>
</evidence>
<gene>
    <name evidence="11" type="ORF">PCYB_122330</name>
</gene>
<sequence>MGNALRKGKEAQGVLGKILNSIYAAFSIHGQDSSRKNKAKDGGTEEGASAKREAEKGKNNFLLRAVADMTKGEKTLLTIAFAFLAINAYTNLSYPKIMGECVETANLAQGGAGAVSAVSAVNGSGSVVGGGVDGIVNGSVSGSGTGAPSKCNFLLTLVQKTKILNKLFLGTPERGGHAVFCFLPYFICGGVASYFRIYFTNKCIKKVENRLKKKVHKTIITQNSEKFNSHKSPDYLINCVFNEIKFSAKQLITSITQMVRYGNSILGGSISMICISPYLTKLCVFVVPTYGFLVLLILRKLKSIKMKASNCEEKQMARLSDILQKKNVISFFGNDYHENSFFCKNLKYMNKLNERYTNWESLFYSFLNIGSNIVICSILCFGRSELNKKNITHGLGIVGMLKLKKDLGVLQLSLQKIYEIVDFTPVRNAERDERTPIERGDISIEMENPIGGGTPTIGDVMNGEASPLTGDSCPRSLRGSLKFENVHFAYNAFDASKRKDVLKNINFEIKEKEKVAIIGKSGSGKSTLWKLLTTDYDYQGNIYIDKYDLKHINKTYFKKCIISVSEQDCCVLNRSLYENLVYALLPVEIEGKQELPKVIPMGVEQSRWELAGRICNSQPRSSSQPRSNSQPRSISQSTRPKEGEEGTPNEKPNEAAHNQLESCNTSNTLPGEGKIIPSSEEAQLKDQVNYALLEEYGKDKLSHINETLSELCEQLDLTQFIHSLPENIHTSIQNSAMSSGQRQRISIIRSLIKDTPIYVFDEITSFLDESNVERVYNLINTIIPNKTIIYITHSVNILHHMDKIIIVDQGRISSIGTFNQIKNDPIFLDIFSHSKVASI</sequence>
<dbReference type="Proteomes" id="UP000006319">
    <property type="component" value="Chromosome 12"/>
</dbReference>
<evidence type="ECO:0000256" key="3">
    <source>
        <dbReference type="ARBA" id="ARBA00022741"/>
    </source>
</evidence>
<evidence type="ECO:0000256" key="7">
    <source>
        <dbReference type="SAM" id="MobiDB-lite"/>
    </source>
</evidence>
<name>K6UE36_PLACD</name>
<dbReference type="GO" id="GO:0016887">
    <property type="term" value="F:ATP hydrolysis activity"/>
    <property type="evidence" value="ECO:0007669"/>
    <property type="project" value="InterPro"/>
</dbReference>
<dbReference type="OMA" id="IMGECVE"/>
<evidence type="ECO:0000313" key="12">
    <source>
        <dbReference type="Proteomes" id="UP000006319"/>
    </source>
</evidence>